<dbReference type="EMBL" id="PFFQ01000039">
    <property type="protein sequence ID" value="PIW16213.1"/>
    <property type="molecule type" value="Genomic_DNA"/>
</dbReference>
<dbReference type="Pfam" id="PF22692">
    <property type="entry name" value="LlgE_F_G_D1"/>
    <property type="match status" value="1"/>
</dbReference>
<comment type="similarity">
    <text evidence="1">Belongs to the flagella basal body rod proteins family.</text>
</comment>
<name>A0A2M7G370_9BACT</name>
<dbReference type="AlphaFoldDB" id="A0A2M7G370"/>
<evidence type="ECO:0000256" key="1">
    <source>
        <dbReference type="ARBA" id="ARBA00009677"/>
    </source>
</evidence>
<proteinExistence type="inferred from homology"/>
<comment type="caution">
    <text evidence="3">The sequence shown here is derived from an EMBL/GenBank/DDBJ whole genome shotgun (WGS) entry which is preliminary data.</text>
</comment>
<organism evidence="3 4">
    <name type="scientific">bacterium (Candidatus Blackallbacteria) CG17_big_fil_post_rev_8_21_14_2_50_48_46</name>
    <dbReference type="NCBI Taxonomy" id="2014261"/>
    <lineage>
        <taxon>Bacteria</taxon>
        <taxon>Candidatus Blackallbacteria</taxon>
    </lineage>
</organism>
<feature type="domain" description="Flagellar hook protein FlgE/F/G-like D1" evidence="2">
    <location>
        <begin position="84"/>
        <end position="125"/>
    </location>
</feature>
<gene>
    <name evidence="3" type="ORF">COW36_13865</name>
</gene>
<sequence length="645" mass="69725">MSLSQVGVRSLLAVNSWIGLINSNLQGASRTGFKTVRPILSDGLGQLTAVRGVESPPSTLNVQATSLEWGQGAIVNSEQSSHFALQGEGFFVVADQFGRYYLTRDGEFHWDGNGYLTNSAGLKVISSGQDFIRLAKQDRSDLFQPDGASQELLRYGDKSLLIVDVANRDGLQMSQYGSTVFSIDGQLPLRIRNDMTETTDGLTLLYDDPDQLPSVDAPGFVTIPPFPAGSNTDFSIDFGDNGFMNFRDYNPLAGGPFPSATPLDFNPATNTIQHILNAINTYGATVGGRVSAAFDPNTDQLIIRNEQNIGGGVVNTQIAFYGPNATPLRKFFQIGQNLATNPIDDADLDGNLESMMQSDKDIDNSAKRLALDLVAADVNASIQSLSQSPRFPATYFHDKANGFLQSDASVAGRGAMVIGESQETNQFDVILDMKASAGFLTFSFGQNDPHQLFSTGFRVVYDTSVGTLTLLENPKDANGTSIVLQTLALPPMASAGSPPTAADPLRRLVFSMSPEHILTVSMNGNTAVFDLSGAADDIGGYLTIRNTANVMQIYNLQADFHQPYNVSRTGDIVSMSQTNIANVEIVERWQERQRTRVVQSSLETSTASLTEYVPMLALAQKVFASISKVISTHNAMIDDLNSLLR</sequence>
<reference evidence="3 4" key="1">
    <citation type="submission" date="2017-09" db="EMBL/GenBank/DDBJ databases">
        <title>Depth-based differentiation of microbial function through sediment-hosted aquifers and enrichment of novel symbionts in the deep terrestrial subsurface.</title>
        <authorList>
            <person name="Probst A.J."/>
            <person name="Ladd B."/>
            <person name="Jarett J.K."/>
            <person name="Geller-Mcgrath D.E."/>
            <person name="Sieber C.M."/>
            <person name="Emerson J.B."/>
            <person name="Anantharaman K."/>
            <person name="Thomas B.C."/>
            <person name="Malmstrom R."/>
            <person name="Stieglmeier M."/>
            <person name="Klingl A."/>
            <person name="Woyke T."/>
            <person name="Ryan C.M."/>
            <person name="Banfield J.F."/>
        </authorList>
    </citation>
    <scope>NUCLEOTIDE SEQUENCE [LARGE SCALE GENOMIC DNA]</scope>
    <source>
        <strain evidence="3">CG17_big_fil_post_rev_8_21_14_2_50_48_46</strain>
    </source>
</reference>
<dbReference type="InterPro" id="IPR037925">
    <property type="entry name" value="FlgE/F/G-like"/>
</dbReference>
<dbReference type="Proteomes" id="UP000231019">
    <property type="component" value="Unassembled WGS sequence"/>
</dbReference>
<dbReference type="PANTHER" id="PTHR30435:SF19">
    <property type="entry name" value="FLAGELLAR BASAL-BODY ROD PROTEIN FLGG"/>
    <property type="match status" value="1"/>
</dbReference>
<evidence type="ECO:0000259" key="2">
    <source>
        <dbReference type="Pfam" id="PF22692"/>
    </source>
</evidence>
<dbReference type="SUPFAM" id="SSF117143">
    <property type="entry name" value="Flagellar hook protein flgE"/>
    <property type="match status" value="1"/>
</dbReference>
<dbReference type="GO" id="GO:0071978">
    <property type="term" value="P:bacterial-type flagellum-dependent swarming motility"/>
    <property type="evidence" value="ECO:0007669"/>
    <property type="project" value="TreeGrafter"/>
</dbReference>
<accession>A0A2M7G370</accession>
<dbReference type="PANTHER" id="PTHR30435">
    <property type="entry name" value="FLAGELLAR PROTEIN"/>
    <property type="match status" value="1"/>
</dbReference>
<protein>
    <recommendedName>
        <fullName evidence="2">Flagellar hook protein FlgE/F/G-like D1 domain-containing protein</fullName>
    </recommendedName>
</protein>
<dbReference type="GO" id="GO:0009288">
    <property type="term" value="C:bacterial-type flagellum"/>
    <property type="evidence" value="ECO:0007669"/>
    <property type="project" value="TreeGrafter"/>
</dbReference>
<evidence type="ECO:0000313" key="3">
    <source>
        <dbReference type="EMBL" id="PIW16213.1"/>
    </source>
</evidence>
<evidence type="ECO:0000313" key="4">
    <source>
        <dbReference type="Proteomes" id="UP000231019"/>
    </source>
</evidence>
<dbReference type="InterPro" id="IPR053967">
    <property type="entry name" value="LlgE_F_G-like_D1"/>
</dbReference>